<dbReference type="Proteomes" id="UP000596176">
    <property type="component" value="Chromosome"/>
</dbReference>
<keyword evidence="1" id="KW-0812">Transmembrane</keyword>
<dbReference type="RefSeq" id="WP_207976928.1">
    <property type="nucleotide sequence ID" value="NZ_CBCPIO010000001.1"/>
</dbReference>
<dbReference type="InterPro" id="IPR047744">
    <property type="entry name" value="YmiA_put-like"/>
</dbReference>
<accession>A0A7U0N5U8</accession>
<sequence>MKIKTKKHLSTSLIKNTPVIFKKMQSANRNFTLQKHQRGIFSNLISLTINSKMTTSTVKIKRTPIQWFERYAWHGVFIVSGLFWLVVCGFIWFLSSL</sequence>
<name>A0A7U0N5U8_SERPR</name>
<protein>
    <submittedName>
        <fullName evidence="2">Uncharacterized protein</fullName>
    </submittedName>
</protein>
<feature type="transmembrane region" description="Helical" evidence="1">
    <location>
        <begin position="71"/>
        <end position="94"/>
    </location>
</feature>
<dbReference type="AlphaFoldDB" id="A0A7U0N5U8"/>
<dbReference type="EMBL" id="CP068391">
    <property type="protein sequence ID" value="QQX53076.1"/>
    <property type="molecule type" value="Genomic_DNA"/>
</dbReference>
<reference evidence="2 3" key="1">
    <citation type="submission" date="2021-01" db="EMBL/GenBank/DDBJ databases">
        <title>Chromosome sequence of Serratia proteamaculans strain 94 rif-r, isolated from spoiled beef.</title>
        <authorList>
            <person name="Zaytseva Y.V."/>
            <person name="Iablokov S.N."/>
            <person name="Klyukina A."/>
        </authorList>
    </citation>
    <scope>NUCLEOTIDE SEQUENCE [LARGE SCALE GENOMIC DNA]</scope>
    <source>
        <strain evidence="2 3">94 rif-r</strain>
    </source>
</reference>
<evidence type="ECO:0000313" key="2">
    <source>
        <dbReference type="EMBL" id="QQX53076.1"/>
    </source>
</evidence>
<keyword evidence="1" id="KW-0472">Membrane</keyword>
<organism evidence="2 3">
    <name type="scientific">Serratia proteamaculans</name>
    <dbReference type="NCBI Taxonomy" id="28151"/>
    <lineage>
        <taxon>Bacteria</taxon>
        <taxon>Pseudomonadati</taxon>
        <taxon>Pseudomonadota</taxon>
        <taxon>Gammaproteobacteria</taxon>
        <taxon>Enterobacterales</taxon>
        <taxon>Yersiniaceae</taxon>
        <taxon>Serratia</taxon>
    </lineage>
</organism>
<evidence type="ECO:0000313" key="3">
    <source>
        <dbReference type="Proteomes" id="UP000596176"/>
    </source>
</evidence>
<dbReference type="Pfam" id="PF22868">
    <property type="entry name" value="YmiA-like"/>
    <property type="match status" value="1"/>
</dbReference>
<gene>
    <name evidence="2" type="ORF">JKX24_23425</name>
</gene>
<evidence type="ECO:0000256" key="1">
    <source>
        <dbReference type="SAM" id="Phobius"/>
    </source>
</evidence>
<proteinExistence type="predicted"/>
<keyword evidence="1" id="KW-1133">Transmembrane helix</keyword>